<comment type="function">
    <text evidence="5">Guanylyltransferase that catalyzes the activation of (2R)-3-phosphoglycerate (3PG) as 3-[(R)-glyceryl]-diphospho-5'-guanosine, via the condensation of 3PG with GTP. It is involved in the biosynthesis of a derivative of the hydride carrier cofactor coenzyme F420, 3PG-F420.</text>
</comment>
<comment type="pathway">
    <text evidence="5">Cofactor biosynthesis; coenzyme F420 biosynthesis.</text>
</comment>
<dbReference type="Gene3D" id="3.90.550.10">
    <property type="entry name" value="Spore Coat Polysaccharide Biosynthesis Protein SpsA, Chain A"/>
    <property type="match status" value="1"/>
</dbReference>
<keyword evidence="7" id="KW-1185">Reference proteome</keyword>
<dbReference type="SUPFAM" id="SSF53448">
    <property type="entry name" value="Nucleotide-diphospho-sugar transferases"/>
    <property type="match status" value="1"/>
</dbReference>
<evidence type="ECO:0000256" key="1">
    <source>
        <dbReference type="ARBA" id="ARBA00022679"/>
    </source>
</evidence>
<dbReference type="UniPathway" id="UPA00071"/>
<keyword evidence="2 5" id="KW-0548">Nucleotidyltransferase</keyword>
<dbReference type="AlphaFoldDB" id="A0A1G7KNV2"/>
<dbReference type="GO" id="GO:0043814">
    <property type="term" value="F:phospholactate guanylyltransferase activity"/>
    <property type="evidence" value="ECO:0007669"/>
    <property type="project" value="InterPro"/>
</dbReference>
<evidence type="ECO:0000256" key="5">
    <source>
        <dbReference type="HAMAP-Rule" id="MF_02114"/>
    </source>
</evidence>
<name>A0A1G7KNV2_9RHOB</name>
<dbReference type="RefSeq" id="WP_090115034.1">
    <property type="nucleotide sequence ID" value="NZ_FNAT01000013.1"/>
</dbReference>
<reference evidence="7" key="1">
    <citation type="submission" date="2016-10" db="EMBL/GenBank/DDBJ databases">
        <authorList>
            <person name="Varghese N."/>
            <person name="Submissions S."/>
        </authorList>
    </citation>
    <scope>NUCLEOTIDE SEQUENCE [LARGE SCALE GENOMIC DNA]</scope>
    <source>
        <strain evidence="7">DSM 21424</strain>
    </source>
</reference>
<dbReference type="InterPro" id="IPR002835">
    <property type="entry name" value="CofC"/>
</dbReference>
<comment type="catalytic activity">
    <reaction evidence="5">
        <text>(2R)-3-phosphoglycerate + GTP + H(+) = 3-[(R)-glyceryl]-diphospho-5'-guanosine + diphosphate</text>
        <dbReference type="Rhea" id="RHEA:63440"/>
        <dbReference type="ChEBI" id="CHEBI:15378"/>
        <dbReference type="ChEBI" id="CHEBI:33019"/>
        <dbReference type="ChEBI" id="CHEBI:37565"/>
        <dbReference type="ChEBI" id="CHEBI:58272"/>
        <dbReference type="ChEBI" id="CHEBI:147306"/>
        <dbReference type="EC" id="2.7.7.106"/>
    </reaction>
</comment>
<keyword evidence="1 5" id="KW-0808">Transferase</keyword>
<dbReference type="Pfam" id="PF01983">
    <property type="entry name" value="CofC"/>
    <property type="match status" value="1"/>
</dbReference>
<evidence type="ECO:0000313" key="7">
    <source>
        <dbReference type="Proteomes" id="UP000198922"/>
    </source>
</evidence>
<dbReference type="NCBIfam" id="TIGR03552">
    <property type="entry name" value="F420_cofC"/>
    <property type="match status" value="1"/>
</dbReference>
<sequence>MSGAGKRLAVIPMKDPRHAKTRLSFALSDGQRARLALGLFRATAARLREAADGLEAQVDLAVVTGSPVIRDVAAALGLRVIDDDGAGALSGAVETAARWAERRGYEALCVLPGDLADPDPAELARLLAFPIGGDAAVICPAKDLGTNALMVPLPCPFGFAYGPKSTVAHRRAAEAAGLRPVVMPLASLRVDIDTAADLHHLPAGHLGRRRLEGAQ</sequence>
<comment type="similarity">
    <text evidence="5">Belongs to the CofC family.</text>
</comment>
<dbReference type="PANTHER" id="PTHR40392">
    <property type="entry name" value="2-PHOSPHO-L-LACTATE GUANYLYLTRANSFERASE"/>
    <property type="match status" value="1"/>
</dbReference>
<dbReference type="EMBL" id="FNAT01000013">
    <property type="protein sequence ID" value="SDF38877.1"/>
    <property type="molecule type" value="Genomic_DNA"/>
</dbReference>
<dbReference type="PANTHER" id="PTHR40392:SF1">
    <property type="entry name" value="2-PHOSPHO-L-LACTATE GUANYLYLTRANSFERASE"/>
    <property type="match status" value="1"/>
</dbReference>
<protein>
    <recommendedName>
        <fullName evidence="5">3-phospho-D-glycerate guanylyltransferase</fullName>
        <shortName evidence="5">3PG guanylyltransferase</shortName>
        <ecNumber evidence="5">2.7.7.106</ecNumber>
    </recommendedName>
</protein>
<dbReference type="OrthoDB" id="6334386at2"/>
<evidence type="ECO:0000256" key="4">
    <source>
        <dbReference type="ARBA" id="ARBA00023134"/>
    </source>
</evidence>
<gene>
    <name evidence="5" type="primary">fbiD</name>
    <name evidence="6" type="ORF">SAMN04488567_0252</name>
</gene>
<dbReference type="Proteomes" id="UP000198922">
    <property type="component" value="Unassembled WGS sequence"/>
</dbReference>
<dbReference type="EC" id="2.7.7.106" evidence="5"/>
<evidence type="ECO:0000256" key="3">
    <source>
        <dbReference type="ARBA" id="ARBA00022741"/>
    </source>
</evidence>
<evidence type="ECO:0000256" key="2">
    <source>
        <dbReference type="ARBA" id="ARBA00022695"/>
    </source>
</evidence>
<dbReference type="HAMAP" id="MF_02114">
    <property type="entry name" value="CofC"/>
    <property type="match status" value="1"/>
</dbReference>
<organism evidence="6 7">
    <name type="scientific">Limimaricola pyoseonensis</name>
    <dbReference type="NCBI Taxonomy" id="521013"/>
    <lineage>
        <taxon>Bacteria</taxon>
        <taxon>Pseudomonadati</taxon>
        <taxon>Pseudomonadota</taxon>
        <taxon>Alphaproteobacteria</taxon>
        <taxon>Rhodobacterales</taxon>
        <taxon>Paracoccaceae</taxon>
        <taxon>Limimaricola</taxon>
    </lineage>
</organism>
<proteinExistence type="inferred from homology"/>
<accession>A0A1G7KNV2</accession>
<dbReference type="GO" id="GO:0005525">
    <property type="term" value="F:GTP binding"/>
    <property type="evidence" value="ECO:0007669"/>
    <property type="project" value="UniProtKB-KW"/>
</dbReference>
<dbReference type="GO" id="GO:0052645">
    <property type="term" value="P:F420-0 metabolic process"/>
    <property type="evidence" value="ECO:0007669"/>
    <property type="project" value="UniProtKB-UniRule"/>
</dbReference>
<keyword evidence="4 5" id="KW-0342">GTP-binding</keyword>
<keyword evidence="3 5" id="KW-0547">Nucleotide-binding</keyword>
<dbReference type="STRING" id="521013.SAMN04488567_0252"/>
<evidence type="ECO:0000313" key="6">
    <source>
        <dbReference type="EMBL" id="SDF38877.1"/>
    </source>
</evidence>
<dbReference type="InterPro" id="IPR029044">
    <property type="entry name" value="Nucleotide-diphossugar_trans"/>
</dbReference>